<dbReference type="HOGENOM" id="CLU_1380171_0_0_1"/>
<dbReference type="AlphaFoldDB" id="U5GFV5"/>
<proteinExistence type="predicted"/>
<evidence type="ECO:0000313" key="1">
    <source>
        <dbReference type="EMBL" id="PNS96575.1"/>
    </source>
</evidence>
<keyword evidence="2" id="KW-1185">Reference proteome</keyword>
<name>U5GFV5_POPTR</name>
<reference evidence="1 2" key="1">
    <citation type="journal article" date="2006" name="Science">
        <title>The genome of black cottonwood, Populus trichocarpa (Torr. &amp; Gray).</title>
        <authorList>
            <person name="Tuskan G.A."/>
            <person name="Difazio S."/>
            <person name="Jansson S."/>
            <person name="Bohlmann J."/>
            <person name="Grigoriev I."/>
            <person name="Hellsten U."/>
            <person name="Putnam N."/>
            <person name="Ralph S."/>
            <person name="Rombauts S."/>
            <person name="Salamov A."/>
            <person name="Schein J."/>
            <person name="Sterck L."/>
            <person name="Aerts A."/>
            <person name="Bhalerao R.R."/>
            <person name="Bhalerao R.P."/>
            <person name="Blaudez D."/>
            <person name="Boerjan W."/>
            <person name="Brun A."/>
            <person name="Brunner A."/>
            <person name="Busov V."/>
            <person name="Campbell M."/>
            <person name="Carlson J."/>
            <person name="Chalot M."/>
            <person name="Chapman J."/>
            <person name="Chen G.L."/>
            <person name="Cooper D."/>
            <person name="Coutinho P.M."/>
            <person name="Couturier J."/>
            <person name="Covert S."/>
            <person name="Cronk Q."/>
            <person name="Cunningham R."/>
            <person name="Davis J."/>
            <person name="Degroeve S."/>
            <person name="Dejardin A."/>
            <person name="Depamphilis C."/>
            <person name="Detter J."/>
            <person name="Dirks B."/>
            <person name="Dubchak I."/>
            <person name="Duplessis S."/>
            <person name="Ehlting J."/>
            <person name="Ellis B."/>
            <person name="Gendler K."/>
            <person name="Goodstein D."/>
            <person name="Gribskov M."/>
            <person name="Grimwood J."/>
            <person name="Groover A."/>
            <person name="Gunter L."/>
            <person name="Hamberger B."/>
            <person name="Heinze B."/>
            <person name="Helariutta Y."/>
            <person name="Henrissat B."/>
            <person name="Holligan D."/>
            <person name="Holt R."/>
            <person name="Huang W."/>
            <person name="Islam-Faridi N."/>
            <person name="Jones S."/>
            <person name="Jones-Rhoades M."/>
            <person name="Jorgensen R."/>
            <person name="Joshi C."/>
            <person name="Kangasjarvi J."/>
            <person name="Karlsson J."/>
            <person name="Kelleher C."/>
            <person name="Kirkpatrick R."/>
            <person name="Kirst M."/>
            <person name="Kohler A."/>
            <person name="Kalluri U."/>
            <person name="Larimer F."/>
            <person name="Leebens-Mack J."/>
            <person name="Leple J.C."/>
            <person name="Locascio P."/>
            <person name="Lou Y."/>
            <person name="Lucas S."/>
            <person name="Martin F."/>
            <person name="Montanini B."/>
            <person name="Napoli C."/>
            <person name="Nelson D.R."/>
            <person name="Nelson C."/>
            <person name="Nieminen K."/>
            <person name="Nilsson O."/>
            <person name="Pereda V."/>
            <person name="Peter G."/>
            <person name="Philippe R."/>
            <person name="Pilate G."/>
            <person name="Poliakov A."/>
            <person name="Razumovskaya J."/>
            <person name="Richardson P."/>
            <person name="Rinaldi C."/>
            <person name="Ritland K."/>
            <person name="Rouze P."/>
            <person name="Ryaboy D."/>
            <person name="Schmutz J."/>
            <person name="Schrader J."/>
            <person name="Segerman B."/>
            <person name="Shin H."/>
            <person name="Siddiqui A."/>
            <person name="Sterky F."/>
            <person name="Terry A."/>
            <person name="Tsai C.J."/>
            <person name="Uberbacher E."/>
            <person name="Unneberg P."/>
            <person name="Vahala J."/>
            <person name="Wall K."/>
            <person name="Wessler S."/>
            <person name="Yang G."/>
            <person name="Yin T."/>
            <person name="Douglas C."/>
            <person name="Marra M."/>
            <person name="Sandberg G."/>
            <person name="Van de Peer Y."/>
            <person name="Rokhsar D."/>
        </authorList>
    </citation>
    <scope>NUCLEOTIDE SEQUENCE [LARGE SCALE GENOMIC DNA]</scope>
    <source>
        <strain evidence="2">cv. Nisqually</strain>
    </source>
</reference>
<dbReference type="Proteomes" id="UP000006729">
    <property type="component" value="Chromosome 17"/>
</dbReference>
<accession>U5GFV5</accession>
<protein>
    <submittedName>
        <fullName evidence="1">Uncharacterized protein</fullName>
    </submittedName>
</protein>
<gene>
    <name evidence="1" type="ORF">POPTR_017G124900</name>
</gene>
<dbReference type="InParanoid" id="U5GFV5"/>
<evidence type="ECO:0000313" key="2">
    <source>
        <dbReference type="Proteomes" id="UP000006729"/>
    </source>
</evidence>
<sequence length="198" mass="21989">MIVNKHLQKSSNGVGLGAQHCRKCPSNIWIETFSGVIVEDEEADPLILDLPFTLALPIYFGSFPHCLRTSIIVLMIGQCISSNGGVVAAEELAPFLDVKTTEDMKLGKEPEIALYADYNFNSPTPTLFPGEACVPWCHYFIFVSWKLIIPHGSFNHFGCFALLQESERWSGNQDLKIEGRAHPIMLLPSTESIHVSRA</sequence>
<dbReference type="EMBL" id="CM009306">
    <property type="protein sequence ID" value="PNS96575.1"/>
    <property type="molecule type" value="Genomic_DNA"/>
</dbReference>
<organism evidence="1 2">
    <name type="scientific">Populus trichocarpa</name>
    <name type="common">Western balsam poplar</name>
    <name type="synonym">Populus balsamifera subsp. trichocarpa</name>
    <dbReference type="NCBI Taxonomy" id="3694"/>
    <lineage>
        <taxon>Eukaryota</taxon>
        <taxon>Viridiplantae</taxon>
        <taxon>Streptophyta</taxon>
        <taxon>Embryophyta</taxon>
        <taxon>Tracheophyta</taxon>
        <taxon>Spermatophyta</taxon>
        <taxon>Magnoliopsida</taxon>
        <taxon>eudicotyledons</taxon>
        <taxon>Gunneridae</taxon>
        <taxon>Pentapetalae</taxon>
        <taxon>rosids</taxon>
        <taxon>fabids</taxon>
        <taxon>Malpighiales</taxon>
        <taxon>Salicaceae</taxon>
        <taxon>Saliceae</taxon>
        <taxon>Populus</taxon>
    </lineage>
</organism>